<gene>
    <name evidence="14" type="ORF">CASFOL_038716</name>
</gene>
<keyword evidence="10" id="KW-0406">Ion transport</keyword>
<evidence type="ECO:0000256" key="3">
    <source>
        <dbReference type="ARBA" id="ARBA00009945"/>
    </source>
</evidence>
<keyword evidence="7" id="KW-0934">Plastid</keyword>
<comment type="subcellular location">
    <subcellularLocation>
        <location evidence="1">Plastid</location>
        <location evidence="1">Chloroplast outer membrane</location>
        <topology evidence="1">Multi-pass membrane protein</topology>
    </subcellularLocation>
    <subcellularLocation>
        <location evidence="2">Plastid</location>
        <location evidence="2">Etioplast membrane</location>
        <topology evidence="2">Multi-pass membrane protein</topology>
    </subcellularLocation>
</comment>
<protein>
    <recommendedName>
        <fullName evidence="16">Outer envelope pore protein 21, chloroplastic</fullName>
    </recommendedName>
</protein>
<keyword evidence="4" id="KW-0813">Transport</keyword>
<dbReference type="GO" id="GO:0009707">
    <property type="term" value="C:chloroplast outer membrane"/>
    <property type="evidence" value="ECO:0007669"/>
    <property type="project" value="UniProtKB-SubCell"/>
</dbReference>
<reference evidence="15" key="1">
    <citation type="journal article" date="2024" name="IScience">
        <title>Strigolactones Initiate the Formation of Haustorium-like Structures in Castilleja.</title>
        <authorList>
            <person name="Buerger M."/>
            <person name="Peterson D."/>
            <person name="Chory J."/>
        </authorList>
    </citation>
    <scope>NUCLEOTIDE SEQUENCE [LARGE SCALE GENOMIC DNA]</scope>
</reference>
<dbReference type="GO" id="GO:0034426">
    <property type="term" value="C:etioplast membrane"/>
    <property type="evidence" value="ECO:0007669"/>
    <property type="project" value="UniProtKB-SubCell"/>
</dbReference>
<proteinExistence type="inferred from homology"/>
<evidence type="ECO:0000256" key="4">
    <source>
        <dbReference type="ARBA" id="ARBA00022448"/>
    </source>
</evidence>
<keyword evidence="6" id="KW-0150">Chloroplast</keyword>
<dbReference type="InterPro" id="IPR034575">
    <property type="entry name" value="OEP21"/>
</dbReference>
<organism evidence="14 15">
    <name type="scientific">Castilleja foliolosa</name>
    <dbReference type="NCBI Taxonomy" id="1961234"/>
    <lineage>
        <taxon>Eukaryota</taxon>
        <taxon>Viridiplantae</taxon>
        <taxon>Streptophyta</taxon>
        <taxon>Embryophyta</taxon>
        <taxon>Tracheophyta</taxon>
        <taxon>Spermatophyta</taxon>
        <taxon>Magnoliopsida</taxon>
        <taxon>eudicotyledons</taxon>
        <taxon>Gunneridae</taxon>
        <taxon>Pentapetalae</taxon>
        <taxon>asterids</taxon>
        <taxon>lamiids</taxon>
        <taxon>Lamiales</taxon>
        <taxon>Orobanchaceae</taxon>
        <taxon>Pedicularideae</taxon>
        <taxon>Castillejinae</taxon>
        <taxon>Castilleja</taxon>
    </lineage>
</organism>
<evidence type="ECO:0000256" key="1">
    <source>
        <dbReference type="ARBA" id="ARBA00004396"/>
    </source>
</evidence>
<dbReference type="EMBL" id="JAVIJP010000081">
    <property type="protein sequence ID" value="KAL3618395.1"/>
    <property type="molecule type" value="Genomic_DNA"/>
</dbReference>
<dbReference type="GO" id="GO:0006811">
    <property type="term" value="P:monoatomic ion transport"/>
    <property type="evidence" value="ECO:0007669"/>
    <property type="project" value="UniProtKB-KW"/>
</dbReference>
<dbReference type="GO" id="GO:0046930">
    <property type="term" value="C:pore complex"/>
    <property type="evidence" value="ECO:0007669"/>
    <property type="project" value="UniProtKB-KW"/>
</dbReference>
<sequence length="172" mass="19787">METSLRYGADSKSLRIHAKEKLPIAANTLIQFNGDLDTRVGAPTSVKAMIRYFFPDLSASFDVGGQYTKQYNLRKDKIHFNVRAKKAFPVTSDGLISFNIKGRGKTDEEFKQTSYTGAAELVWSIFNFKKDQDLRLKVGYDVADKLPYLQIRENNWTFNVDGDRKWNVRYDL</sequence>
<accession>A0ABD3BLV5</accession>
<evidence type="ECO:0000256" key="6">
    <source>
        <dbReference type="ARBA" id="ARBA00022528"/>
    </source>
</evidence>
<dbReference type="Proteomes" id="UP001632038">
    <property type="component" value="Unassembled WGS sequence"/>
</dbReference>
<keyword evidence="5" id="KW-1134">Transmembrane beta strand</keyword>
<comment type="similarity">
    <text evidence="3">Belongs to the plastid outer envelope porin OEP21 (TC 1.B.29) family.</text>
</comment>
<evidence type="ECO:0000256" key="10">
    <source>
        <dbReference type="ARBA" id="ARBA00023065"/>
    </source>
</evidence>
<comment type="caution">
    <text evidence="14">The sequence shown here is derived from an EMBL/GenBank/DDBJ whole genome shotgun (WGS) entry which is preliminary data.</text>
</comment>
<dbReference type="AlphaFoldDB" id="A0ABD3BLV5"/>
<name>A0ABD3BLV5_9LAMI</name>
<dbReference type="PANTHER" id="PTHR35993:SF1">
    <property type="entry name" value="OUTER ENVELOPE PORE PROTEIN 21B, CHLOROPLASTIC"/>
    <property type="match status" value="1"/>
</dbReference>
<evidence type="ECO:0000256" key="2">
    <source>
        <dbReference type="ARBA" id="ARBA00004441"/>
    </source>
</evidence>
<evidence type="ECO:0000256" key="7">
    <source>
        <dbReference type="ARBA" id="ARBA00022640"/>
    </source>
</evidence>
<dbReference type="PANTHER" id="PTHR35993">
    <property type="entry name" value="OUTER ENVELOPE PORE PROTEIN 21B, CHLOROPLASTIC"/>
    <property type="match status" value="1"/>
</dbReference>
<keyword evidence="11" id="KW-0626">Porin</keyword>
<evidence type="ECO:0008006" key="16">
    <source>
        <dbReference type="Google" id="ProtNLM"/>
    </source>
</evidence>
<evidence type="ECO:0000256" key="8">
    <source>
        <dbReference type="ARBA" id="ARBA00022692"/>
    </source>
</evidence>
<keyword evidence="15" id="KW-1185">Reference proteome</keyword>
<evidence type="ECO:0000256" key="13">
    <source>
        <dbReference type="ARBA" id="ARBA00024941"/>
    </source>
</evidence>
<evidence type="ECO:0000313" key="14">
    <source>
        <dbReference type="EMBL" id="KAL3618395.1"/>
    </source>
</evidence>
<comment type="function">
    <text evidence="13">Voltage-dependent rectifying anion channel that facilitates the translocation between chloroplast and cytoplasm of phosphorylated carbohydrates such as triosephosphate, 3-phosphoglycerate and inorganic phosphate (Pi) depending of ATP to triosephosphate ratio in the plastidial intermembrane space; in high triosephosphate/ATP conditions (e.g. photosynthesis), export of triosphosphate from chloroplast (outward rectifying channels), but in high ATP/triosephosphate conditions (e.g. dark phase), import of phosphosolutes (inward rectifying channels).</text>
</comment>
<keyword evidence="8" id="KW-0812">Transmembrane</keyword>
<evidence type="ECO:0000256" key="11">
    <source>
        <dbReference type="ARBA" id="ARBA00023114"/>
    </source>
</evidence>
<keyword evidence="12" id="KW-0472">Membrane</keyword>
<evidence type="ECO:0000256" key="9">
    <source>
        <dbReference type="ARBA" id="ARBA00022805"/>
    </source>
</evidence>
<dbReference type="GO" id="GO:0015288">
    <property type="term" value="F:porin activity"/>
    <property type="evidence" value="ECO:0007669"/>
    <property type="project" value="UniProtKB-KW"/>
</dbReference>
<evidence type="ECO:0000256" key="5">
    <source>
        <dbReference type="ARBA" id="ARBA00022452"/>
    </source>
</evidence>
<evidence type="ECO:0000256" key="12">
    <source>
        <dbReference type="ARBA" id="ARBA00023136"/>
    </source>
</evidence>
<evidence type="ECO:0000313" key="15">
    <source>
        <dbReference type="Proteomes" id="UP001632038"/>
    </source>
</evidence>
<keyword evidence="9" id="KW-1002">Plastid outer membrane</keyword>